<evidence type="ECO:0000259" key="6">
    <source>
        <dbReference type="Pfam" id="PF16875"/>
    </source>
</evidence>
<protein>
    <recommendedName>
        <fullName evidence="2">alpha-galactosidase</fullName>
        <ecNumber evidence="2">3.2.1.22</ecNumber>
    </recommendedName>
</protein>
<name>A0A7R7ICP8_9FIRM</name>
<dbReference type="Pfam" id="PF02065">
    <property type="entry name" value="Melibiase"/>
    <property type="match status" value="1"/>
</dbReference>
<dbReference type="GO" id="GO:0016052">
    <property type="term" value="P:carbohydrate catabolic process"/>
    <property type="evidence" value="ECO:0007669"/>
    <property type="project" value="InterPro"/>
</dbReference>
<dbReference type="PRINTS" id="PR00743">
    <property type="entry name" value="GLHYDRLASE36"/>
</dbReference>
<dbReference type="InterPro" id="IPR038417">
    <property type="entry name" value="Alpga-gal_N_sf"/>
</dbReference>
<evidence type="ECO:0000256" key="3">
    <source>
        <dbReference type="ARBA" id="ARBA00022801"/>
    </source>
</evidence>
<evidence type="ECO:0000256" key="1">
    <source>
        <dbReference type="ARBA" id="ARBA00001255"/>
    </source>
</evidence>
<evidence type="ECO:0000313" key="8">
    <source>
        <dbReference type="Proteomes" id="UP000595897"/>
    </source>
</evidence>
<dbReference type="InterPro" id="IPR000111">
    <property type="entry name" value="Glyco_hydro_27/36_CS"/>
</dbReference>
<feature type="domain" description="Glycosyl hydrolase family 36 C-terminal" evidence="5">
    <location>
        <begin position="663"/>
        <end position="790"/>
    </location>
</feature>
<dbReference type="Gene3D" id="2.60.40.1180">
    <property type="entry name" value="Golgi alpha-mannosidase II"/>
    <property type="match status" value="1"/>
</dbReference>
<dbReference type="Gene3D" id="2.70.98.60">
    <property type="entry name" value="alpha-galactosidase from lactobacil brevis"/>
    <property type="match status" value="1"/>
</dbReference>
<comment type="catalytic activity">
    <reaction evidence="1">
        <text>Hydrolysis of terminal, non-reducing alpha-D-galactose residues in alpha-D-galactosides, including galactose oligosaccharides, galactomannans and galactolipids.</text>
        <dbReference type="EC" id="3.2.1.22"/>
    </reaction>
</comment>
<proteinExistence type="predicted"/>
<dbReference type="InterPro" id="IPR031705">
    <property type="entry name" value="Glyco_hydro_36_C"/>
</dbReference>
<dbReference type="EC" id="3.2.1.22" evidence="2"/>
<dbReference type="PROSITE" id="PS00512">
    <property type="entry name" value="ALPHA_GALACTOSIDASE"/>
    <property type="match status" value="1"/>
</dbReference>
<dbReference type="PANTHER" id="PTHR43053">
    <property type="entry name" value="GLYCOSIDASE FAMILY 31"/>
    <property type="match status" value="1"/>
</dbReference>
<dbReference type="InterPro" id="IPR013780">
    <property type="entry name" value="Glyco_hydro_b"/>
</dbReference>
<reference evidence="7 8" key="1">
    <citation type="submission" date="2020-11" db="EMBL/GenBank/DDBJ databases">
        <title>Draft genome sequencing of a Lachnospiraceae strain isolated from anoxic soil subjected to BSD treatment.</title>
        <authorList>
            <person name="Uek A."/>
            <person name="Tonouchi A."/>
        </authorList>
    </citation>
    <scope>NUCLEOTIDE SEQUENCE [LARGE SCALE GENOMIC DNA]</scope>
    <source>
        <strain evidence="7 8">TB5</strain>
    </source>
</reference>
<dbReference type="GO" id="GO:0004557">
    <property type="term" value="F:alpha-galactosidase activity"/>
    <property type="evidence" value="ECO:0007669"/>
    <property type="project" value="UniProtKB-EC"/>
</dbReference>
<organism evidence="7 8">
    <name type="scientific">Anaeromicropila herbilytica</name>
    <dbReference type="NCBI Taxonomy" id="2785025"/>
    <lineage>
        <taxon>Bacteria</taxon>
        <taxon>Bacillati</taxon>
        <taxon>Bacillota</taxon>
        <taxon>Clostridia</taxon>
        <taxon>Lachnospirales</taxon>
        <taxon>Lachnospiraceae</taxon>
        <taxon>Anaeromicropila</taxon>
    </lineage>
</organism>
<dbReference type="InterPro" id="IPR002252">
    <property type="entry name" value="Glyco_hydro_36"/>
</dbReference>
<dbReference type="RefSeq" id="WP_271715343.1">
    <property type="nucleotide sequence ID" value="NZ_AP024169.1"/>
</dbReference>
<dbReference type="AlphaFoldDB" id="A0A7R7ICP8"/>
<dbReference type="Pfam" id="PF16875">
    <property type="entry name" value="Glyco_hydro_36N"/>
    <property type="match status" value="1"/>
</dbReference>
<dbReference type="KEGG" id="ahb:bsdtb5_13910"/>
<sequence length="796" mass="92083">MISRNNNYFLFDTNHTTYAFRVMESGQLEHIYYGNRLNIDMKQENMNRIFEPFIEKKKFLLGNSISYSKEQDKIGLEDLCLEMSSYGKGDIREPFIEIVYPDGSCTSDFIFESASIRKWKDSLKTLPSSYAYEKQVEELNIVLKERNHDLRLHLNYSVYPECDVIVRSSKLINGMNDVVKVKRLMSTQLDFEDSGFVFTSFTGAWIREMNRSDHTVTSGIHVNQTMAGFSSSRANPFVMISSPDTTESYGDCYACNLIYSGNHYEALEVNPYGKSRFVSGINPRGFLWKLNPDDEFEAPEAVMTYSSHGWEELSHRMHEFVREHIVRGEWKYKERPVLLNSWEAAYFDFNESKLLKLAKSAKDLGVELFVMDDGWFGKRDNDTSSLGDWNVNKKKLPGGIKGIADKVNALGLDFGIWVEPEMVNEDSNCYREHPDWAVKIPGQDHSLGRNQMFLDLTRKEVREYVIDSMTNVFADGNISYVKWDMNRIFSDAYSVGLPAECQGEFYHRYVLGLYEVISTLVERFPKVLFEGCASGGNRFDLGMLCYMPQIWASDNTDAICRMTIQQGYSYGYPLSVISAHVSDVPNHQTLRKTPLSTRYHVACYGILGYECNLTELSKDDQNVIREQISIYKEWRKVFQFGDFYRIKDGSVIDQHKNPTGSYQWLSVSKDKNKAVLMDFQSRVIPNLVYNKVHTRGLAEEKEYHFYNIAKKINIKEFGDLVNTVSPIHIKKESITQHVVSKFVKLDEEKEDYIIQGVNLNRLGVRLKQSFGATGYNDQVRYYPDYATRMYFMESVE</sequence>
<feature type="domain" description="Glycosyl hydrolase family 36 N-terminal" evidence="6">
    <location>
        <begin position="26"/>
        <end position="291"/>
    </location>
</feature>
<gene>
    <name evidence="7" type="ORF">bsdtb5_13910</name>
</gene>
<evidence type="ECO:0000259" key="5">
    <source>
        <dbReference type="Pfam" id="PF16874"/>
    </source>
</evidence>
<dbReference type="FunFam" id="3.20.20.70:FF:000118">
    <property type="entry name" value="Alpha-galactosidase"/>
    <property type="match status" value="1"/>
</dbReference>
<dbReference type="PANTHER" id="PTHR43053:SF3">
    <property type="entry name" value="ALPHA-GALACTOSIDASE C-RELATED"/>
    <property type="match status" value="1"/>
</dbReference>
<dbReference type="InterPro" id="IPR031704">
    <property type="entry name" value="Glyco_hydro_36_N"/>
</dbReference>
<keyword evidence="3" id="KW-0378">Hydrolase</keyword>
<accession>A0A7R7ICP8</accession>
<dbReference type="InterPro" id="IPR017853">
    <property type="entry name" value="GH"/>
</dbReference>
<dbReference type="InterPro" id="IPR050985">
    <property type="entry name" value="Alpha-glycosidase_related"/>
</dbReference>
<evidence type="ECO:0000313" key="7">
    <source>
        <dbReference type="EMBL" id="BCN30096.1"/>
    </source>
</evidence>
<evidence type="ECO:0000256" key="2">
    <source>
        <dbReference type="ARBA" id="ARBA00012755"/>
    </source>
</evidence>
<keyword evidence="8" id="KW-1185">Reference proteome</keyword>
<dbReference type="SUPFAM" id="SSF51445">
    <property type="entry name" value="(Trans)glycosidases"/>
    <property type="match status" value="1"/>
</dbReference>
<keyword evidence="4" id="KW-0326">Glycosidase</keyword>
<dbReference type="Proteomes" id="UP000595897">
    <property type="component" value="Chromosome"/>
</dbReference>
<evidence type="ECO:0000256" key="4">
    <source>
        <dbReference type="ARBA" id="ARBA00023295"/>
    </source>
</evidence>
<dbReference type="Gene3D" id="3.20.20.70">
    <property type="entry name" value="Aldolase class I"/>
    <property type="match status" value="1"/>
</dbReference>
<dbReference type="InterPro" id="IPR013785">
    <property type="entry name" value="Aldolase_TIM"/>
</dbReference>
<dbReference type="Pfam" id="PF16874">
    <property type="entry name" value="Glyco_hydro_36C"/>
    <property type="match status" value="1"/>
</dbReference>
<dbReference type="EMBL" id="AP024169">
    <property type="protein sequence ID" value="BCN30096.1"/>
    <property type="molecule type" value="Genomic_DNA"/>
</dbReference>
<dbReference type="CDD" id="cd14791">
    <property type="entry name" value="GH36"/>
    <property type="match status" value="1"/>
</dbReference>